<keyword evidence="8" id="KW-0902">Two-component regulatory system</keyword>
<evidence type="ECO:0000256" key="3">
    <source>
        <dbReference type="ARBA" id="ARBA00022553"/>
    </source>
</evidence>
<keyword evidence="3" id="KW-0597">Phosphoprotein</keyword>
<dbReference type="Gene3D" id="3.30.565.10">
    <property type="entry name" value="Histidine kinase-like ATPase, C-terminal domain"/>
    <property type="match status" value="1"/>
</dbReference>
<dbReference type="CDD" id="cd16917">
    <property type="entry name" value="HATPase_UhpB-NarQ-NarX-like"/>
    <property type="match status" value="1"/>
</dbReference>
<keyword evidence="10" id="KW-1133">Transmembrane helix</keyword>
<dbReference type="AlphaFoldDB" id="A0A1H1AAU8"/>
<gene>
    <name evidence="12" type="ORF">SAMN04489764_0407</name>
</gene>
<feature type="transmembrane region" description="Helical" evidence="10">
    <location>
        <begin position="23"/>
        <end position="42"/>
    </location>
</feature>
<name>A0A1H1AAU8_9ACTN</name>
<feature type="domain" description="Histidine kinase" evidence="11">
    <location>
        <begin position="329"/>
        <end position="412"/>
    </location>
</feature>
<keyword evidence="10" id="KW-0812">Transmembrane</keyword>
<keyword evidence="5" id="KW-0547">Nucleotide-binding</keyword>
<keyword evidence="9" id="KW-0175">Coiled coil</keyword>
<dbReference type="SUPFAM" id="SSF55874">
    <property type="entry name" value="ATPase domain of HSP90 chaperone/DNA topoisomerase II/histidine kinase"/>
    <property type="match status" value="1"/>
</dbReference>
<dbReference type="Pfam" id="PF07730">
    <property type="entry name" value="HisKA_3"/>
    <property type="match status" value="1"/>
</dbReference>
<organism evidence="12 13">
    <name type="scientific">Thermostaphylospora chromogena</name>
    <dbReference type="NCBI Taxonomy" id="35622"/>
    <lineage>
        <taxon>Bacteria</taxon>
        <taxon>Bacillati</taxon>
        <taxon>Actinomycetota</taxon>
        <taxon>Actinomycetes</taxon>
        <taxon>Streptosporangiales</taxon>
        <taxon>Thermomonosporaceae</taxon>
        <taxon>Thermostaphylospora</taxon>
    </lineage>
</organism>
<keyword evidence="10" id="KW-0472">Membrane</keyword>
<protein>
    <recommendedName>
        <fullName evidence="2">histidine kinase</fullName>
        <ecNumber evidence="2">2.7.13.3</ecNumber>
    </recommendedName>
</protein>
<evidence type="ECO:0000256" key="10">
    <source>
        <dbReference type="SAM" id="Phobius"/>
    </source>
</evidence>
<evidence type="ECO:0000256" key="8">
    <source>
        <dbReference type="ARBA" id="ARBA00023012"/>
    </source>
</evidence>
<feature type="coiled-coil region" evidence="9">
    <location>
        <begin position="193"/>
        <end position="226"/>
    </location>
</feature>
<evidence type="ECO:0000256" key="1">
    <source>
        <dbReference type="ARBA" id="ARBA00000085"/>
    </source>
</evidence>
<keyword evidence="7" id="KW-0067">ATP-binding</keyword>
<keyword evidence="13" id="KW-1185">Reference proteome</keyword>
<dbReference type="GO" id="GO:0000155">
    <property type="term" value="F:phosphorelay sensor kinase activity"/>
    <property type="evidence" value="ECO:0007669"/>
    <property type="project" value="InterPro"/>
</dbReference>
<dbReference type="Pfam" id="PF02518">
    <property type="entry name" value="HATPase_c"/>
    <property type="match status" value="1"/>
</dbReference>
<dbReference type="InterPro" id="IPR036890">
    <property type="entry name" value="HATPase_C_sf"/>
</dbReference>
<dbReference type="EC" id="2.7.13.3" evidence="2"/>
<keyword evidence="4" id="KW-0808">Transferase</keyword>
<evidence type="ECO:0000256" key="9">
    <source>
        <dbReference type="SAM" id="Coils"/>
    </source>
</evidence>
<evidence type="ECO:0000256" key="5">
    <source>
        <dbReference type="ARBA" id="ARBA00022741"/>
    </source>
</evidence>
<evidence type="ECO:0000259" key="11">
    <source>
        <dbReference type="PROSITE" id="PS50109"/>
    </source>
</evidence>
<dbReference type="PANTHER" id="PTHR24421">
    <property type="entry name" value="NITRATE/NITRITE SENSOR PROTEIN NARX-RELATED"/>
    <property type="match status" value="1"/>
</dbReference>
<dbReference type="InterPro" id="IPR050482">
    <property type="entry name" value="Sensor_HK_TwoCompSys"/>
</dbReference>
<dbReference type="OrthoDB" id="227596at2"/>
<evidence type="ECO:0000256" key="7">
    <source>
        <dbReference type="ARBA" id="ARBA00022840"/>
    </source>
</evidence>
<dbReference type="EMBL" id="FNKK01000002">
    <property type="protein sequence ID" value="SDQ36792.1"/>
    <property type="molecule type" value="Genomic_DNA"/>
</dbReference>
<dbReference type="PROSITE" id="PS50109">
    <property type="entry name" value="HIS_KIN"/>
    <property type="match status" value="1"/>
</dbReference>
<proteinExistence type="predicted"/>
<feature type="transmembrane region" description="Helical" evidence="10">
    <location>
        <begin position="123"/>
        <end position="149"/>
    </location>
</feature>
<feature type="transmembrane region" description="Helical" evidence="10">
    <location>
        <begin position="92"/>
        <end position="116"/>
    </location>
</feature>
<dbReference type="GO" id="GO:0005524">
    <property type="term" value="F:ATP binding"/>
    <property type="evidence" value="ECO:0007669"/>
    <property type="project" value="UniProtKB-KW"/>
</dbReference>
<dbReference type="STRING" id="35622.SAMN04489764_0407"/>
<accession>A0A1H1AAU8</accession>
<dbReference type="Gene3D" id="1.20.5.1930">
    <property type="match status" value="1"/>
</dbReference>
<evidence type="ECO:0000256" key="6">
    <source>
        <dbReference type="ARBA" id="ARBA00022777"/>
    </source>
</evidence>
<keyword evidence="6 12" id="KW-0418">Kinase</keyword>
<feature type="transmembrane region" description="Helical" evidence="10">
    <location>
        <begin position="62"/>
        <end position="80"/>
    </location>
</feature>
<evidence type="ECO:0000256" key="2">
    <source>
        <dbReference type="ARBA" id="ARBA00012438"/>
    </source>
</evidence>
<dbReference type="GO" id="GO:0046983">
    <property type="term" value="F:protein dimerization activity"/>
    <property type="evidence" value="ECO:0007669"/>
    <property type="project" value="InterPro"/>
</dbReference>
<evidence type="ECO:0000313" key="12">
    <source>
        <dbReference type="EMBL" id="SDQ36792.1"/>
    </source>
</evidence>
<feature type="transmembrane region" description="Helical" evidence="10">
    <location>
        <begin position="155"/>
        <end position="180"/>
    </location>
</feature>
<dbReference type="InterPro" id="IPR003594">
    <property type="entry name" value="HATPase_dom"/>
</dbReference>
<evidence type="ECO:0000313" key="13">
    <source>
        <dbReference type="Proteomes" id="UP000217103"/>
    </source>
</evidence>
<evidence type="ECO:0000256" key="4">
    <source>
        <dbReference type="ARBA" id="ARBA00022679"/>
    </source>
</evidence>
<dbReference type="InterPro" id="IPR005467">
    <property type="entry name" value="His_kinase_dom"/>
</dbReference>
<dbReference type="RefSeq" id="WP_093257302.1">
    <property type="nucleotide sequence ID" value="NZ_FNKK01000002.1"/>
</dbReference>
<dbReference type="GO" id="GO:0016020">
    <property type="term" value="C:membrane"/>
    <property type="evidence" value="ECO:0007669"/>
    <property type="project" value="InterPro"/>
</dbReference>
<dbReference type="InterPro" id="IPR011712">
    <property type="entry name" value="Sig_transdc_His_kin_sub3_dim/P"/>
</dbReference>
<dbReference type="PANTHER" id="PTHR24421:SF10">
    <property type="entry name" value="NITRATE_NITRITE SENSOR PROTEIN NARQ"/>
    <property type="match status" value="1"/>
</dbReference>
<comment type="catalytic activity">
    <reaction evidence="1">
        <text>ATP + protein L-histidine = ADP + protein N-phospho-L-histidine.</text>
        <dbReference type="EC" id="2.7.13.3"/>
    </reaction>
</comment>
<sequence>MANVRSLARVDSWVGFPQDRPPVVFNVFFWGSVFVSALLIFANLKMLKTPGSTADDGWLRGFVLMSAVALPVTCLLWPLLPWRATVPVLRKTVTVLFLGSSMLLLSSGGIAALLVVSVSVGNALVVFGLRGGIAYAAITGLFCFLIGFFNPDQGLIASVVSGAVMLLLCLVILVVVVAMIEAHRRAEETAVLLAELKDAHAELRRYAEQARELAVAEERARMARDMHDSIGHYLTVINIGLDNAQRYRDLRPEAAWEEVRQAQELTREALADTRRWVRALRPLRMEGKRGVEALAALVDSFNGADIRLTFTPSGRWPDLDGEREMVCFRVVQEGLTNVLRHAKARNVEVRVDCTAQAVNLSISDDGRGGDGETAADGTGLRGLRERVEAVNGTMDVHTAPGEGFRLRVRVPV</sequence>
<reference evidence="12 13" key="1">
    <citation type="submission" date="2016-10" db="EMBL/GenBank/DDBJ databases">
        <authorList>
            <person name="de Groot N.N."/>
        </authorList>
    </citation>
    <scope>NUCLEOTIDE SEQUENCE [LARGE SCALE GENOMIC DNA]</scope>
    <source>
        <strain evidence="12 13">DSM 43794</strain>
    </source>
</reference>
<dbReference type="Proteomes" id="UP000217103">
    <property type="component" value="Unassembled WGS sequence"/>
</dbReference>